<dbReference type="HAMAP" id="MF_03054">
    <property type="entry name" value="CTU2"/>
    <property type="match status" value="1"/>
</dbReference>
<dbReference type="CTD" id="348180"/>
<dbReference type="SUPFAM" id="SSF52402">
    <property type="entry name" value="Adenine nucleotide alpha hydrolases-like"/>
    <property type="match status" value="1"/>
</dbReference>
<proteinExistence type="inferred from homology"/>
<keyword evidence="4" id="KW-1185">Reference proteome</keyword>
<keyword evidence="1 3" id="KW-0963">Cytoplasm</keyword>
<sequence length="471" mass="52565">MCSRNDEEDGSQSLMEGKTKLTWTEVCQKCSTEKPVIQILQIKHAYCRNCFLAHVNHKFRSTLGKSKMMKPSDVVLAAFSGSGKSNAMLHLLHAGLSEQSHKRFLFKVQVLYIDEGAILGTSLEDRTANLQAISGIIEQYGFKSYYTTLASIFEETGSKCFPLVKDSTLKIKENSEEELKNLFLNVKSLTAREDLLRQLRRKIFLQSAKELDCCKVFTANTSTDLAIHILTDVSLGRGSQMHHDVSFCDPRDASVKIIRPLLELSSKEVTYYSVFHELESIYIPSLCTKASSDSSIHNMSKQFVMELMENFPSTVSTVFRTGEKLGSTNTTNTCETEDNLCIICQMKLDVSVAACSSVQATDFSRLISSLGPAGFDNKTLSQLPGILSNQADSLLCSSSTSCCSDSDVQCGCHKDVQRLSFPDVEKLCCYGCRLIIHDMENTSSLPESILHKVRTRRSLENMRESIQDFLL</sequence>
<dbReference type="GO" id="GO:0005829">
    <property type="term" value="C:cytosol"/>
    <property type="evidence" value="ECO:0007669"/>
    <property type="project" value="TreeGrafter"/>
</dbReference>
<dbReference type="PANTHER" id="PTHR20882">
    <property type="entry name" value="CYTOPLASMIC TRNA 2-THIOLATION PROTEIN 2"/>
    <property type="match status" value="1"/>
</dbReference>
<evidence type="ECO:0000256" key="1">
    <source>
        <dbReference type="ARBA" id="ARBA00022490"/>
    </source>
</evidence>
<accession>A0A6J1SQQ0</accession>
<dbReference type="Pfam" id="PF10288">
    <property type="entry name" value="CTU2"/>
    <property type="match status" value="1"/>
</dbReference>
<dbReference type="GO" id="GO:0002143">
    <property type="term" value="P:tRNA wobble position uridine thiolation"/>
    <property type="evidence" value="ECO:0007669"/>
    <property type="project" value="TreeGrafter"/>
</dbReference>
<comment type="function">
    <text evidence="3">Plays a central role in 2-thiolation of mcm(5)S(2)U at tRNA wobble positions of tRNA(Lys), tRNA(Glu) and tRNA(Gln). May act by forming a heterodimer with NCS6/CTU1 that ligates sulfur from thiocarboxylated URM1 onto the uridine of tRNAs at wobble position.</text>
</comment>
<dbReference type="GO" id="GO:0000049">
    <property type="term" value="F:tRNA binding"/>
    <property type="evidence" value="ECO:0007669"/>
    <property type="project" value="InterPro"/>
</dbReference>
<dbReference type="InterPro" id="IPR019407">
    <property type="entry name" value="CTU2"/>
</dbReference>
<dbReference type="GeneID" id="113209763"/>
<organism evidence="4 5">
    <name type="scientific">Frankliniella occidentalis</name>
    <name type="common">Western flower thrips</name>
    <name type="synonym">Euthrips occidentalis</name>
    <dbReference type="NCBI Taxonomy" id="133901"/>
    <lineage>
        <taxon>Eukaryota</taxon>
        <taxon>Metazoa</taxon>
        <taxon>Ecdysozoa</taxon>
        <taxon>Arthropoda</taxon>
        <taxon>Hexapoda</taxon>
        <taxon>Insecta</taxon>
        <taxon>Pterygota</taxon>
        <taxon>Neoptera</taxon>
        <taxon>Paraneoptera</taxon>
        <taxon>Thysanoptera</taxon>
        <taxon>Terebrantia</taxon>
        <taxon>Thripoidea</taxon>
        <taxon>Thripidae</taxon>
        <taxon>Frankliniella</taxon>
    </lineage>
</organism>
<evidence type="ECO:0000256" key="3">
    <source>
        <dbReference type="HAMAP-Rule" id="MF_03054"/>
    </source>
</evidence>
<gene>
    <name evidence="5" type="primary">LOC113209763</name>
</gene>
<dbReference type="Proteomes" id="UP000504606">
    <property type="component" value="Unplaced"/>
</dbReference>
<dbReference type="PANTHER" id="PTHR20882:SF14">
    <property type="entry name" value="CYTOPLASMIC TRNA 2-THIOLATION PROTEIN 2"/>
    <property type="match status" value="1"/>
</dbReference>
<dbReference type="Gene3D" id="3.40.50.620">
    <property type="entry name" value="HUPs"/>
    <property type="match status" value="1"/>
</dbReference>
<comment type="similarity">
    <text evidence="3">Belongs to the CTU2/NCS2 family.</text>
</comment>
<evidence type="ECO:0000313" key="5">
    <source>
        <dbReference type="RefSeq" id="XP_026283227.1"/>
    </source>
</evidence>
<dbReference type="UniPathway" id="UPA00988"/>
<comment type="pathway">
    <text evidence="3">tRNA modification; 5-methoxycarbonylmethyl-2-thiouridine-tRNA biosynthesis.</text>
</comment>
<dbReference type="GO" id="GO:0016783">
    <property type="term" value="F:sulfurtransferase activity"/>
    <property type="evidence" value="ECO:0007669"/>
    <property type="project" value="TreeGrafter"/>
</dbReference>
<keyword evidence="2 3" id="KW-0819">tRNA processing</keyword>
<dbReference type="GO" id="GO:0016779">
    <property type="term" value="F:nucleotidyltransferase activity"/>
    <property type="evidence" value="ECO:0007669"/>
    <property type="project" value="UniProtKB-UniRule"/>
</dbReference>
<dbReference type="AlphaFoldDB" id="A0A6J1SQQ0"/>
<reference evidence="5" key="1">
    <citation type="submission" date="2025-08" db="UniProtKB">
        <authorList>
            <consortium name="RefSeq"/>
        </authorList>
    </citation>
    <scope>IDENTIFICATION</scope>
    <source>
        <tissue evidence="5">Whole organism</tissue>
    </source>
</reference>
<dbReference type="GO" id="GO:0032447">
    <property type="term" value="P:protein urmylation"/>
    <property type="evidence" value="ECO:0007669"/>
    <property type="project" value="UniProtKB-UniRule"/>
</dbReference>
<dbReference type="RefSeq" id="XP_026283227.1">
    <property type="nucleotide sequence ID" value="XM_026427442.2"/>
</dbReference>
<evidence type="ECO:0000313" key="4">
    <source>
        <dbReference type="Proteomes" id="UP000504606"/>
    </source>
</evidence>
<name>A0A6J1SQQ0_FRAOC</name>
<protein>
    <recommendedName>
        <fullName evidence="3">Cytoplasmic tRNA 2-thiolation protein 2</fullName>
    </recommendedName>
</protein>
<comment type="subcellular location">
    <subcellularLocation>
        <location evidence="3">Cytoplasm</location>
    </subcellularLocation>
</comment>
<dbReference type="InterPro" id="IPR014729">
    <property type="entry name" value="Rossmann-like_a/b/a_fold"/>
</dbReference>
<evidence type="ECO:0000256" key="2">
    <source>
        <dbReference type="ARBA" id="ARBA00022694"/>
    </source>
</evidence>